<dbReference type="InterPro" id="IPR036890">
    <property type="entry name" value="HATPase_C_sf"/>
</dbReference>
<dbReference type="PROSITE" id="PS00058">
    <property type="entry name" value="DNA_MISMATCH_REPAIR_1"/>
    <property type="match status" value="1"/>
</dbReference>
<feature type="region of interest" description="Disordered" evidence="2">
    <location>
        <begin position="415"/>
        <end position="466"/>
    </location>
</feature>
<name>A0A9W8AVI7_9FUNG</name>
<dbReference type="GO" id="GO:0006298">
    <property type="term" value="P:mismatch repair"/>
    <property type="evidence" value="ECO:0007669"/>
    <property type="project" value="InterPro"/>
</dbReference>
<sequence>MPLQLLDPQHQAQLRAGVTIATVDHAVLELIYNSLDAGADRIEVKLETPAWTVQVVDNGRGIPASDFALLGQRYATSKPWTRMGPDTTKGAVVSPRENKLSCSTGVEVNFIGFRGEALASLSQVALVEIRTKIRPTDPADGASGTTLLVLQGEQVIERRSDPTGFPYSSGTAVTLYNLFWSTPVRQRTLKQDPHKWVQRIQNQIETLGVAHPYVTFICRQNEASRPLLHLLAQPSKIGRFRAVTHLHNDSLYELVYQESPWTIYLVVGYGPGQTRRHQYVFFNQYEARVKELVDFLHGVLRHREFTILARSADTQLGRAPYITREMSIDNDDNDSGGGYRLVPSFVTHIYGPGSCYDVSTDPCKQRGVLSHTESMIELLRHALVRFCQKYHISPLPANLIGAPTNNTQELLRTTLSPGDQRERESPRQEITMSPPLQPFQVPPQALTSRERREWSTTSGSSVRPSPTWLNQMVANQTAVKLDTYRPFKRNHSSPPVYITGVGNKIRRRDTVDFAFKRSASALPTRASHSVTPQSGASPLTSRISLGLNNRTLPYPEAQSTKSPVTRSLPIPATAPYLSTTVQLTKDSLQPGQVRVLGQLDKKYIVCRLRTTAPHQTESSSSPQVPSAVTHQLVLIDQHAADERVRLEKLLDDYAQLVQWNLRLLMGSSPDTWITAPKALQQLPLHPHAMRSLSHGGLRLPLNPEQLRIFYQCAVWWVVWGFRFALVPRRTNEANDDVQKEYISRASVAFASNDVIFTSELSSPTDDPTQYLVVLTAAPTFFVGSKYHERTSHLLSFVRAFLAQLGGDGTGSGFGKDNGSLAMFASALLPSLNHKMNQSSCEPPWVQLLAWCPSPLLHRLASLACHEWNGLFIS</sequence>
<dbReference type="InterPro" id="IPR042120">
    <property type="entry name" value="MutL_C_dimsub"/>
</dbReference>
<dbReference type="Gene3D" id="3.30.1540.20">
    <property type="entry name" value="MutL, C-terminal domain, dimerisation subdomain"/>
    <property type="match status" value="1"/>
</dbReference>
<dbReference type="GO" id="GO:0032300">
    <property type="term" value="C:mismatch repair complex"/>
    <property type="evidence" value="ECO:0007669"/>
    <property type="project" value="InterPro"/>
</dbReference>
<evidence type="ECO:0000313" key="3">
    <source>
        <dbReference type="EMBL" id="KAJ1965261.1"/>
    </source>
</evidence>
<dbReference type="OrthoDB" id="429932at2759"/>
<dbReference type="AlphaFoldDB" id="A0A9W8AVI7"/>
<keyword evidence="4" id="KW-1185">Reference proteome</keyword>
<feature type="region of interest" description="Disordered" evidence="2">
    <location>
        <begin position="521"/>
        <end position="541"/>
    </location>
</feature>
<evidence type="ECO:0000313" key="4">
    <source>
        <dbReference type="Proteomes" id="UP001150925"/>
    </source>
</evidence>
<accession>A0A9W8AVI7</accession>
<comment type="similarity">
    <text evidence="1">Belongs to the DNA mismatch repair MutL/HexB family.</text>
</comment>
<dbReference type="InterPro" id="IPR014762">
    <property type="entry name" value="DNA_mismatch_repair_CS"/>
</dbReference>
<dbReference type="SUPFAM" id="SSF55874">
    <property type="entry name" value="ATPase domain of HSP90 chaperone/DNA topoisomerase II/histidine kinase"/>
    <property type="match status" value="1"/>
</dbReference>
<organism evidence="3 4">
    <name type="scientific">Dispira parvispora</name>
    <dbReference type="NCBI Taxonomy" id="1520584"/>
    <lineage>
        <taxon>Eukaryota</taxon>
        <taxon>Fungi</taxon>
        <taxon>Fungi incertae sedis</taxon>
        <taxon>Zoopagomycota</taxon>
        <taxon>Kickxellomycotina</taxon>
        <taxon>Dimargaritomycetes</taxon>
        <taxon>Dimargaritales</taxon>
        <taxon>Dimargaritaceae</taxon>
        <taxon>Dispira</taxon>
    </lineage>
</organism>
<proteinExistence type="inferred from homology"/>
<dbReference type="Proteomes" id="UP001150925">
    <property type="component" value="Unassembled WGS sequence"/>
</dbReference>
<dbReference type="EMBL" id="JANBPY010000613">
    <property type="protein sequence ID" value="KAJ1965261.1"/>
    <property type="molecule type" value="Genomic_DNA"/>
</dbReference>
<dbReference type="GO" id="GO:0016887">
    <property type="term" value="F:ATP hydrolysis activity"/>
    <property type="evidence" value="ECO:0007669"/>
    <property type="project" value="InterPro"/>
</dbReference>
<dbReference type="InterPro" id="IPR038973">
    <property type="entry name" value="MutL/Mlh/Pms-like"/>
</dbReference>
<dbReference type="PANTHER" id="PTHR10073:SF47">
    <property type="entry name" value="DNA MISMATCH REPAIR PROTEIN MLH3"/>
    <property type="match status" value="1"/>
</dbReference>
<feature type="compositionally biased region" description="Polar residues" evidence="2">
    <location>
        <begin position="526"/>
        <end position="541"/>
    </location>
</feature>
<comment type="caution">
    <text evidence="3">The sequence shown here is derived from an EMBL/GenBank/DDBJ whole genome shotgun (WGS) entry which is preliminary data.</text>
</comment>
<feature type="compositionally biased region" description="Polar residues" evidence="2">
    <location>
        <begin position="455"/>
        <end position="466"/>
    </location>
</feature>
<dbReference type="GO" id="GO:0140664">
    <property type="term" value="F:ATP-dependent DNA damage sensor activity"/>
    <property type="evidence" value="ECO:0007669"/>
    <property type="project" value="InterPro"/>
</dbReference>
<dbReference type="Pfam" id="PF13589">
    <property type="entry name" value="HATPase_c_3"/>
    <property type="match status" value="1"/>
</dbReference>
<dbReference type="PANTHER" id="PTHR10073">
    <property type="entry name" value="DNA MISMATCH REPAIR PROTEIN MLH, PMS, MUTL"/>
    <property type="match status" value="1"/>
</dbReference>
<protein>
    <submittedName>
        <fullName evidence="3">DNA mismatch repair protein</fullName>
    </submittedName>
</protein>
<gene>
    <name evidence="3" type="primary">MLH3</name>
    <name evidence="3" type="ORF">IWQ62_002712</name>
</gene>
<evidence type="ECO:0000256" key="2">
    <source>
        <dbReference type="SAM" id="MobiDB-lite"/>
    </source>
</evidence>
<dbReference type="Gene3D" id="3.30.565.10">
    <property type="entry name" value="Histidine kinase-like ATPase, C-terminal domain"/>
    <property type="match status" value="1"/>
</dbReference>
<evidence type="ECO:0000256" key="1">
    <source>
        <dbReference type="ARBA" id="ARBA00006082"/>
    </source>
</evidence>
<reference evidence="3" key="1">
    <citation type="submission" date="2022-07" db="EMBL/GenBank/DDBJ databases">
        <title>Phylogenomic reconstructions and comparative analyses of Kickxellomycotina fungi.</title>
        <authorList>
            <person name="Reynolds N.K."/>
            <person name="Stajich J.E."/>
            <person name="Barry K."/>
            <person name="Grigoriev I.V."/>
            <person name="Crous P."/>
            <person name="Smith M.E."/>
        </authorList>
    </citation>
    <scope>NUCLEOTIDE SEQUENCE</scope>
    <source>
        <strain evidence="3">RSA 1196</strain>
    </source>
</reference>